<dbReference type="STRING" id="631454.N177_1776"/>
<name>V4RIV6_9HYPH</name>
<comment type="caution">
    <text evidence="1">The sequence shown here is derived from an EMBL/GenBank/DDBJ whole genome shotgun (WGS) entry which is preliminary data.</text>
</comment>
<dbReference type="Proteomes" id="UP000017819">
    <property type="component" value="Unassembled WGS sequence"/>
</dbReference>
<dbReference type="AlphaFoldDB" id="V4RIV6"/>
<accession>V4RIV6</accession>
<keyword evidence="2" id="KW-1185">Reference proteome</keyword>
<protein>
    <submittedName>
        <fullName evidence="1">Uncharacterized protein</fullName>
    </submittedName>
</protein>
<sequence length="46" mass="5452">MRRGQPIVLTGFDRSWICDRPRRLVHLVTSRPKPPMVSRIHPFRAD</sequence>
<organism evidence="1 2">
    <name type="scientific">Lutibaculum baratangense AMV1</name>
    <dbReference type="NCBI Taxonomy" id="631454"/>
    <lineage>
        <taxon>Bacteria</taxon>
        <taxon>Pseudomonadati</taxon>
        <taxon>Pseudomonadota</taxon>
        <taxon>Alphaproteobacteria</taxon>
        <taxon>Hyphomicrobiales</taxon>
        <taxon>Tepidamorphaceae</taxon>
        <taxon>Lutibaculum</taxon>
    </lineage>
</organism>
<gene>
    <name evidence="1" type="ORF">N177_1776</name>
</gene>
<dbReference type="EMBL" id="AWXZ01000023">
    <property type="protein sequence ID" value="ESR25259.1"/>
    <property type="molecule type" value="Genomic_DNA"/>
</dbReference>
<evidence type="ECO:0000313" key="2">
    <source>
        <dbReference type="Proteomes" id="UP000017819"/>
    </source>
</evidence>
<evidence type="ECO:0000313" key="1">
    <source>
        <dbReference type="EMBL" id="ESR25259.1"/>
    </source>
</evidence>
<proteinExistence type="predicted"/>
<reference evidence="1 2" key="1">
    <citation type="journal article" date="2014" name="Genome Announc.">
        <title>Draft Genome Sequence of Lutibaculum baratangense Strain AMV1T, Isolated from a Mud Volcano in Andamans, India.</title>
        <authorList>
            <person name="Singh A."/>
            <person name="Sreenivas A."/>
            <person name="Sathyanarayana Reddy G."/>
            <person name="Pinnaka A.K."/>
            <person name="Shivaji S."/>
        </authorList>
    </citation>
    <scope>NUCLEOTIDE SEQUENCE [LARGE SCALE GENOMIC DNA]</scope>
    <source>
        <strain evidence="1 2">AMV1</strain>
    </source>
</reference>